<feature type="domain" description="BRCT" evidence="18">
    <location>
        <begin position="597"/>
        <end position="676"/>
    </location>
</feature>
<evidence type="ECO:0000256" key="3">
    <source>
        <dbReference type="ARBA" id="ARBA00013308"/>
    </source>
</evidence>
<feature type="binding site" evidence="15">
    <location>
        <position position="413"/>
    </location>
    <ligand>
        <name>Zn(2+)</name>
        <dbReference type="ChEBI" id="CHEBI:29105"/>
    </ligand>
</feature>
<keyword evidence="12 15" id="KW-0464">Manganese</keyword>
<evidence type="ECO:0000256" key="1">
    <source>
        <dbReference type="ARBA" id="ARBA00004067"/>
    </source>
</evidence>
<dbReference type="PIRSF" id="PIRSF001604">
    <property type="entry name" value="LigA"/>
    <property type="match status" value="1"/>
</dbReference>
<sequence>MALPKPIAKYSEQEASDAAQELRQTLDRWSSDYYTKDNPEVEDAVYDEKYRDLQELEAAFPSIVTPDSVTQKVGGEVLSGFTKVRHEIPMLSMGDVFSRDELVEFDNRIQKNVGHPVDYNVELKIDGLAISLVYENGKLVRGSTRGDGTIGEDITKNLQTIDSIPQTLTKPVSIEVRGECYMPKQAFADLNQQQEERGEAVFANPRNAAAGSLRQLDTRVTKARKLDTFIYTIATFDALQVTTQHEAIHTLEELGFTTNPTQRVCHDLDEVWQYIDDYQAKRDQLAYGIDGIVLKVNDLDLQAQLGHTVKIPRWEIAYKFPPEEALTVVRKIEWTVGRTGVVTPTAIMDPVQLAGSTVARATLNNVDQIEAKGVRLGDTVKLHKAGDIIPEITEVVLDKRPDASAPLQIPTVCPSCGRELVHLNGEVALRCINPDCPAQIVARLEHFASRNAMNINGLGPRLLQVFFDHKLVRSFSDLYALNPDDLAELDNFKEKRIAGLLEAINNSRQNSLERLVNGIGIPGVGTKMARILAEHFITMDKLAHASEEELTEIAAVGDILAANIVTFFQSDAAKDTIEELIASGVNMKFEGQTPAQVEDNYFTDKTVVLTGKLENYTRNELKEKLENLGANVTGSVSKKTDLLIAGTDAGSKLTKAESLNIEIMSEAEMETHFANQ</sequence>
<evidence type="ECO:0000256" key="5">
    <source>
        <dbReference type="ARBA" id="ARBA00022705"/>
    </source>
</evidence>
<evidence type="ECO:0000256" key="6">
    <source>
        <dbReference type="ARBA" id="ARBA00022723"/>
    </source>
</evidence>
<dbReference type="FunFam" id="1.10.150.20:FF:000006">
    <property type="entry name" value="DNA ligase"/>
    <property type="match status" value="1"/>
</dbReference>
<dbReference type="RefSeq" id="WP_057752419.1">
    <property type="nucleotide sequence ID" value="NZ_BJVH01000006.1"/>
</dbReference>
<dbReference type="STRING" id="319652.IV80_GL000446"/>
<dbReference type="SUPFAM" id="SSF56091">
    <property type="entry name" value="DNA ligase/mRNA capping enzyme, catalytic domain"/>
    <property type="match status" value="1"/>
</dbReference>
<feature type="binding site" evidence="15">
    <location>
        <position position="431"/>
    </location>
    <ligand>
        <name>Zn(2+)</name>
        <dbReference type="ChEBI" id="CHEBI:29105"/>
    </ligand>
</feature>
<comment type="catalytic activity">
    <reaction evidence="13 15 16">
        <text>NAD(+) + (deoxyribonucleotide)n-3'-hydroxyl + 5'-phospho-(deoxyribonucleotide)m = (deoxyribonucleotide)n+m + AMP + beta-nicotinamide D-nucleotide.</text>
        <dbReference type="EC" id="6.5.1.2"/>
    </reaction>
</comment>
<name>A0A0R2IRA0_9LACO</name>
<reference evidence="19 20" key="1">
    <citation type="journal article" date="2015" name="Genome Announc.">
        <title>Expanding the biotechnology potential of lactobacilli through comparative genomics of 213 strains and associated genera.</title>
        <authorList>
            <person name="Sun Z."/>
            <person name="Harris H.M."/>
            <person name="McCann A."/>
            <person name="Guo C."/>
            <person name="Argimon S."/>
            <person name="Zhang W."/>
            <person name="Yang X."/>
            <person name="Jeffery I.B."/>
            <person name="Cooney J.C."/>
            <person name="Kagawa T.F."/>
            <person name="Liu W."/>
            <person name="Song Y."/>
            <person name="Salvetti E."/>
            <person name="Wrobel A."/>
            <person name="Rasinkangas P."/>
            <person name="Parkhill J."/>
            <person name="Rea M.C."/>
            <person name="O'Sullivan O."/>
            <person name="Ritari J."/>
            <person name="Douillard F.P."/>
            <person name="Paul Ross R."/>
            <person name="Yang R."/>
            <person name="Briner A.E."/>
            <person name="Felis G.E."/>
            <person name="de Vos W.M."/>
            <person name="Barrangou R."/>
            <person name="Klaenhammer T.R."/>
            <person name="Caufield P.W."/>
            <person name="Cui Y."/>
            <person name="Zhang H."/>
            <person name="O'Toole P.W."/>
        </authorList>
    </citation>
    <scope>NUCLEOTIDE SEQUENCE [LARGE SCALE GENOMIC DNA]</scope>
    <source>
        <strain evidence="19 20">DSM 17757</strain>
    </source>
</reference>
<dbReference type="Pfam" id="PF12826">
    <property type="entry name" value="HHH_2"/>
    <property type="match status" value="1"/>
</dbReference>
<dbReference type="Gene3D" id="1.10.150.20">
    <property type="entry name" value="5' to 3' exonuclease, C-terminal subdomain"/>
    <property type="match status" value="2"/>
</dbReference>
<feature type="binding site" evidence="15">
    <location>
        <position position="319"/>
    </location>
    <ligand>
        <name>NAD(+)</name>
        <dbReference type="ChEBI" id="CHEBI:57540"/>
    </ligand>
</feature>
<dbReference type="Gene3D" id="1.10.287.610">
    <property type="entry name" value="Helix hairpin bin"/>
    <property type="match status" value="1"/>
</dbReference>
<dbReference type="InterPro" id="IPR001357">
    <property type="entry name" value="BRCT_dom"/>
</dbReference>
<dbReference type="GO" id="GO:0006260">
    <property type="term" value="P:DNA replication"/>
    <property type="evidence" value="ECO:0007669"/>
    <property type="project" value="UniProtKB-KW"/>
</dbReference>
<dbReference type="Pfam" id="PF03120">
    <property type="entry name" value="OB_DNA_ligase"/>
    <property type="match status" value="1"/>
</dbReference>
<evidence type="ECO:0000256" key="16">
    <source>
        <dbReference type="RuleBase" id="RU000618"/>
    </source>
</evidence>
<dbReference type="SMART" id="SM00532">
    <property type="entry name" value="LIGANc"/>
    <property type="match status" value="1"/>
</dbReference>
<dbReference type="PANTHER" id="PTHR23389">
    <property type="entry name" value="CHROMOSOME TRANSMISSION FIDELITY FACTOR 18"/>
    <property type="match status" value="1"/>
</dbReference>
<evidence type="ECO:0000256" key="4">
    <source>
        <dbReference type="ARBA" id="ARBA00022598"/>
    </source>
</evidence>
<dbReference type="InterPro" id="IPR013839">
    <property type="entry name" value="DNAligase_adenylation"/>
</dbReference>
<dbReference type="Gene3D" id="6.20.10.30">
    <property type="match status" value="1"/>
</dbReference>
<dbReference type="PROSITE" id="PS01055">
    <property type="entry name" value="DNA_LIGASE_N1"/>
    <property type="match status" value="1"/>
</dbReference>
<keyword evidence="9 15" id="KW-0460">Magnesium</keyword>
<dbReference type="Pfam" id="PF00533">
    <property type="entry name" value="BRCT"/>
    <property type="match status" value="1"/>
</dbReference>
<evidence type="ECO:0000313" key="20">
    <source>
        <dbReference type="Proteomes" id="UP000051568"/>
    </source>
</evidence>
<comment type="function">
    <text evidence="1 15">DNA ligase that catalyzes the formation of phosphodiester linkages between 5'-phosphoryl and 3'-hydroxyl groups in double-stranded DNA using NAD as a coenzyme and as the energy source for the reaction. It is essential for DNA replication and repair of damaged DNA.</text>
</comment>
<dbReference type="SUPFAM" id="SSF52113">
    <property type="entry name" value="BRCT domain"/>
    <property type="match status" value="1"/>
</dbReference>
<evidence type="ECO:0000256" key="8">
    <source>
        <dbReference type="ARBA" id="ARBA00022833"/>
    </source>
</evidence>
<evidence type="ECO:0000256" key="10">
    <source>
        <dbReference type="ARBA" id="ARBA00023027"/>
    </source>
</evidence>
<dbReference type="InterPro" id="IPR013840">
    <property type="entry name" value="DNAligase_N"/>
</dbReference>
<keyword evidence="5 15" id="KW-0235">DNA replication</keyword>
<dbReference type="Gene3D" id="3.40.50.10190">
    <property type="entry name" value="BRCT domain"/>
    <property type="match status" value="1"/>
</dbReference>
<dbReference type="InterPro" id="IPR004149">
    <property type="entry name" value="Znf_DNAligase_C4"/>
</dbReference>
<dbReference type="Pfam" id="PF14520">
    <property type="entry name" value="HHH_5"/>
    <property type="match status" value="1"/>
</dbReference>
<dbReference type="EC" id="6.5.1.2" evidence="2 15"/>
<dbReference type="InterPro" id="IPR018239">
    <property type="entry name" value="DNA_ligase_AS"/>
</dbReference>
<feature type="binding site" evidence="15">
    <location>
        <begin position="43"/>
        <end position="47"/>
    </location>
    <ligand>
        <name>NAD(+)</name>
        <dbReference type="ChEBI" id="CHEBI:57540"/>
    </ligand>
</feature>
<dbReference type="Gene3D" id="2.40.50.140">
    <property type="entry name" value="Nucleic acid-binding proteins"/>
    <property type="match status" value="1"/>
</dbReference>
<evidence type="ECO:0000256" key="7">
    <source>
        <dbReference type="ARBA" id="ARBA00022763"/>
    </source>
</evidence>
<dbReference type="InterPro" id="IPR004150">
    <property type="entry name" value="NAD_DNA_ligase_OB"/>
</dbReference>
<evidence type="ECO:0000256" key="12">
    <source>
        <dbReference type="ARBA" id="ARBA00023211"/>
    </source>
</evidence>
<evidence type="ECO:0000256" key="17">
    <source>
        <dbReference type="SAM" id="MobiDB-lite"/>
    </source>
</evidence>
<dbReference type="CDD" id="cd17748">
    <property type="entry name" value="BRCT_DNA_ligase_like"/>
    <property type="match status" value="1"/>
</dbReference>
<keyword evidence="11 15" id="KW-0234">DNA repair</keyword>
<evidence type="ECO:0000256" key="14">
    <source>
        <dbReference type="ARBA" id="ARBA00060881"/>
    </source>
</evidence>
<dbReference type="InterPro" id="IPR012340">
    <property type="entry name" value="NA-bd_OB-fold"/>
</dbReference>
<dbReference type="GO" id="GO:0003911">
    <property type="term" value="F:DNA ligase (NAD+) activity"/>
    <property type="evidence" value="ECO:0007669"/>
    <property type="project" value="UniProtKB-UniRule"/>
</dbReference>
<dbReference type="Pfam" id="PF01653">
    <property type="entry name" value="DNA_ligase_aden"/>
    <property type="match status" value="1"/>
</dbReference>
<dbReference type="InterPro" id="IPR036420">
    <property type="entry name" value="BRCT_dom_sf"/>
</dbReference>
<gene>
    <name evidence="15" type="primary">ligA</name>
    <name evidence="19" type="ORF">IV80_GL000446</name>
</gene>
<feature type="binding site" evidence="15">
    <location>
        <position position="295"/>
    </location>
    <ligand>
        <name>NAD(+)</name>
        <dbReference type="ChEBI" id="CHEBI:57540"/>
    </ligand>
</feature>
<evidence type="ECO:0000313" key="19">
    <source>
        <dbReference type="EMBL" id="KRN65237.1"/>
    </source>
</evidence>
<dbReference type="InterPro" id="IPR001679">
    <property type="entry name" value="DNA_ligase"/>
</dbReference>
<dbReference type="HAMAP" id="MF_01588">
    <property type="entry name" value="DNA_ligase_A"/>
    <property type="match status" value="1"/>
</dbReference>
<feature type="binding site" evidence="15">
    <location>
        <begin position="92"/>
        <end position="93"/>
    </location>
    <ligand>
        <name>NAD(+)</name>
        <dbReference type="ChEBI" id="CHEBI:57540"/>
    </ligand>
</feature>
<dbReference type="GO" id="GO:0006281">
    <property type="term" value="P:DNA repair"/>
    <property type="evidence" value="ECO:0007669"/>
    <property type="project" value="UniProtKB-KW"/>
</dbReference>
<accession>A0A0R2IRA0</accession>
<keyword evidence="20" id="KW-1185">Reference proteome</keyword>
<comment type="caution">
    <text evidence="19">The sequence shown here is derived from an EMBL/GenBank/DDBJ whole genome shotgun (WGS) entry which is preliminary data.</text>
</comment>
<keyword evidence="8 15" id="KW-0862">Zinc</keyword>
<evidence type="ECO:0000259" key="18">
    <source>
        <dbReference type="PROSITE" id="PS50172"/>
    </source>
</evidence>
<dbReference type="InterPro" id="IPR010994">
    <property type="entry name" value="RuvA_2-like"/>
</dbReference>
<dbReference type="NCBIfam" id="TIGR00575">
    <property type="entry name" value="dnlj"/>
    <property type="match status" value="1"/>
</dbReference>
<dbReference type="AlphaFoldDB" id="A0A0R2IRA0"/>
<dbReference type="FunFam" id="3.30.470.30:FF:000001">
    <property type="entry name" value="DNA ligase"/>
    <property type="match status" value="1"/>
</dbReference>
<dbReference type="SUPFAM" id="SSF50249">
    <property type="entry name" value="Nucleic acid-binding proteins"/>
    <property type="match status" value="1"/>
</dbReference>
<dbReference type="SUPFAM" id="SSF47781">
    <property type="entry name" value="RuvA domain 2-like"/>
    <property type="match status" value="1"/>
</dbReference>
<evidence type="ECO:0000256" key="2">
    <source>
        <dbReference type="ARBA" id="ARBA00012722"/>
    </source>
</evidence>
<comment type="cofactor">
    <cofactor evidence="15">
        <name>Mg(2+)</name>
        <dbReference type="ChEBI" id="CHEBI:18420"/>
    </cofactor>
    <cofactor evidence="15">
        <name>Mn(2+)</name>
        <dbReference type="ChEBI" id="CHEBI:29035"/>
    </cofactor>
</comment>
<feature type="binding site" evidence="15">
    <location>
        <position position="145"/>
    </location>
    <ligand>
        <name>NAD(+)</name>
        <dbReference type="ChEBI" id="CHEBI:57540"/>
    </ligand>
</feature>
<dbReference type="EMBL" id="JQBR01000011">
    <property type="protein sequence ID" value="KRN65237.1"/>
    <property type="molecule type" value="Genomic_DNA"/>
</dbReference>
<dbReference type="FunFam" id="1.10.150.20:FF:000007">
    <property type="entry name" value="DNA ligase"/>
    <property type="match status" value="1"/>
</dbReference>
<evidence type="ECO:0000256" key="15">
    <source>
        <dbReference type="HAMAP-Rule" id="MF_01588"/>
    </source>
</evidence>
<feature type="active site" description="N6-AMP-lysine intermediate" evidence="15">
    <location>
        <position position="124"/>
    </location>
</feature>
<comment type="similarity">
    <text evidence="14 15">Belongs to the NAD-dependent DNA ligase family. LigA subfamily.</text>
</comment>
<dbReference type="PATRIC" id="fig|319652.3.peg.450"/>
<keyword evidence="4 15" id="KW-0436">Ligase</keyword>
<dbReference type="GO" id="GO:0005829">
    <property type="term" value="C:cytosol"/>
    <property type="evidence" value="ECO:0007669"/>
    <property type="project" value="TreeGrafter"/>
</dbReference>
<dbReference type="PROSITE" id="PS50172">
    <property type="entry name" value="BRCT"/>
    <property type="match status" value="1"/>
</dbReference>
<keyword evidence="7 15" id="KW-0227">DNA damage</keyword>
<dbReference type="Proteomes" id="UP000051568">
    <property type="component" value="Unassembled WGS sequence"/>
</dbReference>
<dbReference type="CDD" id="cd00114">
    <property type="entry name" value="LIGANc"/>
    <property type="match status" value="1"/>
</dbReference>
<dbReference type="PANTHER" id="PTHR23389:SF9">
    <property type="entry name" value="DNA LIGASE"/>
    <property type="match status" value="1"/>
</dbReference>
<dbReference type="GO" id="GO:0046872">
    <property type="term" value="F:metal ion binding"/>
    <property type="evidence" value="ECO:0007669"/>
    <property type="project" value="UniProtKB-KW"/>
</dbReference>
<keyword evidence="10 15" id="KW-0520">NAD</keyword>
<dbReference type="NCBIfam" id="NF005932">
    <property type="entry name" value="PRK07956.1"/>
    <property type="match status" value="1"/>
</dbReference>
<dbReference type="FunFam" id="2.40.50.140:FF:000012">
    <property type="entry name" value="DNA ligase"/>
    <property type="match status" value="1"/>
</dbReference>
<organism evidence="19 20">
    <name type="scientific">Pediococcus cellicola</name>
    <dbReference type="NCBI Taxonomy" id="319652"/>
    <lineage>
        <taxon>Bacteria</taxon>
        <taxon>Bacillati</taxon>
        <taxon>Bacillota</taxon>
        <taxon>Bacilli</taxon>
        <taxon>Lactobacillales</taxon>
        <taxon>Lactobacillaceae</taxon>
        <taxon>Pediococcus</taxon>
    </lineage>
</organism>
<feature type="region of interest" description="Disordered" evidence="17">
    <location>
        <begin position="1"/>
        <end position="22"/>
    </location>
</feature>
<proteinExistence type="inferred from homology"/>
<dbReference type="InterPro" id="IPR033136">
    <property type="entry name" value="DNA_ligase_CS"/>
</dbReference>
<protein>
    <recommendedName>
        <fullName evidence="3 15">DNA ligase</fullName>
        <ecNumber evidence="2 15">6.5.1.2</ecNumber>
    </recommendedName>
    <alternativeName>
        <fullName evidence="15">Polydeoxyribonucleotide synthase [NAD(+)]</fullName>
    </alternativeName>
</protein>
<dbReference type="OrthoDB" id="9759736at2"/>
<dbReference type="SMART" id="SM00292">
    <property type="entry name" value="BRCT"/>
    <property type="match status" value="1"/>
</dbReference>
<evidence type="ECO:0000256" key="9">
    <source>
        <dbReference type="ARBA" id="ARBA00022842"/>
    </source>
</evidence>
<evidence type="ECO:0000256" key="13">
    <source>
        <dbReference type="ARBA" id="ARBA00034005"/>
    </source>
</evidence>
<dbReference type="Gene3D" id="3.30.470.30">
    <property type="entry name" value="DNA ligase/mRNA capping enzyme"/>
    <property type="match status" value="1"/>
</dbReference>
<keyword evidence="6 15" id="KW-0479">Metal-binding</keyword>
<evidence type="ECO:0000256" key="11">
    <source>
        <dbReference type="ARBA" id="ARBA00023204"/>
    </source>
</evidence>
<feature type="binding site" evidence="15">
    <location>
        <position position="436"/>
    </location>
    <ligand>
        <name>Zn(2+)</name>
        <dbReference type="ChEBI" id="CHEBI:29105"/>
    </ligand>
</feature>
<dbReference type="Pfam" id="PF03119">
    <property type="entry name" value="DNA_ligase_ZBD"/>
    <property type="match status" value="1"/>
</dbReference>
<feature type="binding site" evidence="15">
    <location>
        <position position="416"/>
    </location>
    <ligand>
        <name>Zn(2+)</name>
        <dbReference type="ChEBI" id="CHEBI:29105"/>
    </ligand>
</feature>
<feature type="binding site" evidence="15">
    <location>
        <position position="179"/>
    </location>
    <ligand>
        <name>NAD(+)</name>
        <dbReference type="ChEBI" id="CHEBI:57540"/>
    </ligand>
</feature>
<dbReference type="PROSITE" id="PS01056">
    <property type="entry name" value="DNA_LIGASE_N2"/>
    <property type="match status" value="1"/>
</dbReference>
<dbReference type="InterPro" id="IPR041663">
    <property type="entry name" value="DisA/LigA_HHH"/>
</dbReference>
<feature type="binding site" evidence="15">
    <location>
        <position position="122"/>
    </location>
    <ligand>
        <name>NAD(+)</name>
        <dbReference type="ChEBI" id="CHEBI:57540"/>
    </ligand>
</feature>